<evidence type="ECO:0000259" key="5">
    <source>
        <dbReference type="PROSITE" id="PS50126"/>
    </source>
</evidence>
<evidence type="ECO:0000256" key="1">
    <source>
        <dbReference type="ARBA" id="ARBA00006767"/>
    </source>
</evidence>
<keyword evidence="7" id="KW-1185">Reference proteome</keyword>
<dbReference type="PANTHER" id="PTHR10724">
    <property type="entry name" value="30S RIBOSOMAL PROTEIN S1"/>
    <property type="match status" value="1"/>
</dbReference>
<dbReference type="InterPro" id="IPR003029">
    <property type="entry name" value="S1_domain"/>
</dbReference>
<keyword evidence="2 6" id="KW-0689">Ribosomal protein</keyword>
<keyword evidence="4" id="KW-0175">Coiled coil</keyword>
<gene>
    <name evidence="6" type="ORF">SAMN06264868_10136</name>
</gene>
<dbReference type="PRINTS" id="PR00681">
    <property type="entry name" value="RIBOSOMALS1"/>
</dbReference>
<dbReference type="EMBL" id="FXTX01000001">
    <property type="protein sequence ID" value="SMP00291.1"/>
    <property type="molecule type" value="Genomic_DNA"/>
</dbReference>
<dbReference type="GO" id="GO:0003735">
    <property type="term" value="F:structural constituent of ribosome"/>
    <property type="evidence" value="ECO:0007669"/>
    <property type="project" value="TreeGrafter"/>
</dbReference>
<dbReference type="RefSeq" id="WP_265133727.1">
    <property type="nucleotide sequence ID" value="NZ_FXTX01000001.1"/>
</dbReference>
<feature type="domain" description="S1 motif" evidence="5">
    <location>
        <begin position="261"/>
        <end position="327"/>
    </location>
</feature>
<proteinExistence type="inferred from homology"/>
<name>A0AA46ACM3_9AQUI</name>
<dbReference type="Gene3D" id="2.40.50.140">
    <property type="entry name" value="Nucleic acid-binding proteins"/>
    <property type="match status" value="6"/>
</dbReference>
<evidence type="ECO:0000313" key="6">
    <source>
        <dbReference type="EMBL" id="SMP00291.1"/>
    </source>
</evidence>
<dbReference type="Pfam" id="PF00575">
    <property type="entry name" value="S1"/>
    <property type="match status" value="5"/>
</dbReference>
<dbReference type="PANTHER" id="PTHR10724:SF7">
    <property type="entry name" value="SMALL RIBOSOMAL SUBUNIT PROTEIN BS1C"/>
    <property type="match status" value="1"/>
</dbReference>
<dbReference type="Proteomes" id="UP001157947">
    <property type="component" value="Unassembled WGS sequence"/>
</dbReference>
<dbReference type="GO" id="GO:0022627">
    <property type="term" value="C:cytosolic small ribosomal subunit"/>
    <property type="evidence" value="ECO:0007669"/>
    <property type="project" value="TreeGrafter"/>
</dbReference>
<dbReference type="InterPro" id="IPR012340">
    <property type="entry name" value="NA-bd_OB-fold"/>
</dbReference>
<feature type="domain" description="S1 motif" evidence="5">
    <location>
        <begin position="98"/>
        <end position="164"/>
    </location>
</feature>
<feature type="coiled-coil region" evidence="4">
    <location>
        <begin position="496"/>
        <end position="526"/>
    </location>
</feature>
<dbReference type="InterPro" id="IPR050437">
    <property type="entry name" value="Ribos_protein_bS1-like"/>
</dbReference>
<dbReference type="SMART" id="SM00316">
    <property type="entry name" value="S1"/>
    <property type="match status" value="6"/>
</dbReference>
<dbReference type="SUPFAM" id="SSF50249">
    <property type="entry name" value="Nucleic acid-binding proteins"/>
    <property type="match status" value="6"/>
</dbReference>
<keyword evidence="3" id="KW-0687">Ribonucleoprotein</keyword>
<dbReference type="CDD" id="cd04465">
    <property type="entry name" value="S1_RPS1_repeat_ec2_hs2"/>
    <property type="match status" value="1"/>
</dbReference>
<dbReference type="PROSITE" id="PS50126">
    <property type="entry name" value="S1"/>
    <property type="match status" value="6"/>
</dbReference>
<accession>A0AA46ACM3</accession>
<evidence type="ECO:0000256" key="4">
    <source>
        <dbReference type="SAM" id="Coils"/>
    </source>
</evidence>
<evidence type="ECO:0000256" key="3">
    <source>
        <dbReference type="ARBA" id="ARBA00023274"/>
    </source>
</evidence>
<feature type="domain" description="S1 motif" evidence="5">
    <location>
        <begin position="344"/>
        <end position="411"/>
    </location>
</feature>
<dbReference type="InterPro" id="IPR035104">
    <property type="entry name" value="Ribosomal_protein_S1-like"/>
</dbReference>
<organism evidence="6 7">
    <name type="scientific">Venenivibrio stagnispumantis</name>
    <dbReference type="NCBI Taxonomy" id="407998"/>
    <lineage>
        <taxon>Bacteria</taxon>
        <taxon>Pseudomonadati</taxon>
        <taxon>Aquificota</taxon>
        <taxon>Aquificia</taxon>
        <taxon>Aquificales</taxon>
        <taxon>Hydrogenothermaceae</taxon>
        <taxon>Venenivibrio</taxon>
    </lineage>
</organism>
<reference evidence="6" key="1">
    <citation type="submission" date="2017-05" db="EMBL/GenBank/DDBJ databases">
        <authorList>
            <person name="Varghese N."/>
            <person name="Submissions S."/>
        </authorList>
    </citation>
    <scope>NUCLEOTIDE SEQUENCE</scope>
    <source>
        <strain evidence="6">DSM 18763</strain>
    </source>
</reference>
<protein>
    <submittedName>
        <fullName evidence="6">Small subunit ribosomal protein S1</fullName>
    </submittedName>
</protein>
<comment type="similarity">
    <text evidence="1">Belongs to the bacterial ribosomal protein bS1 family.</text>
</comment>
<feature type="domain" description="S1 motif" evidence="5">
    <location>
        <begin position="185"/>
        <end position="248"/>
    </location>
</feature>
<evidence type="ECO:0000313" key="7">
    <source>
        <dbReference type="Proteomes" id="UP001157947"/>
    </source>
</evidence>
<sequence length="544" mass="62576">MEEFEKLIQQYEAESFYQKGEKIKGKIIKIQDDKAYIDIGQKIEAVIPVNQIEGYKEGDEIIAIFTGKKDKDGYFILSRKGIDIQEKIKFLKEAFEKKYKLRGEIEKVLEKGYIVDIKGLKAFMPKSESSLNKEEQLFENMPVEFYIINLNTSKKYPKIIVSRKKVLEEERKAEKEKLLSLIKEGQIIKGKVVKITDKGAVINIDNIIYAFLPKHLISWDKNKTLEPNQEIEAIVKEKKEDKIIVSMKDLEPNPYEKFSIGDIVEAQIKEINKYGLVVVVDNAEGFIPASHTSHFGYNMKKFQIGQKIKAKIIEIDKEKGQLKLSIKEIEENPVEKFLKENPIGNIIKAKVKSVKNKIAFIDLGEIEGILRLEDAIFGKEVKDLNSILKPNQIYKFKIIGTQKDKIIVGLKQVKEEAWNEFIKNHKIGDVIEAEVKKLIDKGAFVDINEDIEGFIPVSEIAIERINIPSDKLSLHQKVKAKIIDIDEKNKKIKLSIKALLLEEKRKEEEKKKQEEVKEKQEETKKVEGLGTLGDILKQKLGDKK</sequence>
<comment type="caution">
    <text evidence="6">The sequence shown here is derived from an EMBL/GenBank/DDBJ whole genome shotgun (WGS) entry which is preliminary data.</text>
</comment>
<dbReference type="GO" id="GO:0003729">
    <property type="term" value="F:mRNA binding"/>
    <property type="evidence" value="ECO:0007669"/>
    <property type="project" value="TreeGrafter"/>
</dbReference>
<dbReference type="GO" id="GO:0006412">
    <property type="term" value="P:translation"/>
    <property type="evidence" value="ECO:0007669"/>
    <property type="project" value="TreeGrafter"/>
</dbReference>
<feature type="domain" description="S1 motif" evidence="5">
    <location>
        <begin position="428"/>
        <end position="497"/>
    </location>
</feature>
<dbReference type="AlphaFoldDB" id="A0AA46ACM3"/>
<feature type="domain" description="S1 motif" evidence="5">
    <location>
        <begin position="20"/>
        <end position="80"/>
    </location>
</feature>
<evidence type="ECO:0000256" key="2">
    <source>
        <dbReference type="ARBA" id="ARBA00022980"/>
    </source>
</evidence>